<evidence type="ECO:0000313" key="2">
    <source>
        <dbReference type="Proteomes" id="UP000620046"/>
    </source>
</evidence>
<sequence>MQLVLNDEDAITIPIDDCIREAWILQYDRAYLSGRIDLFRERLAVCFANSLAQCLDSDLQPPTSSQMAYATAVARELGIALPAEALRFRGAMADFIERFSNVLSQKRQAYLDEN</sequence>
<accession>A0ABQ1GBR8</accession>
<protein>
    <submittedName>
        <fullName evidence="1">Uncharacterized protein</fullName>
    </submittedName>
</protein>
<reference evidence="2" key="1">
    <citation type="journal article" date="2019" name="Int. J. Syst. Evol. Microbiol.">
        <title>The Global Catalogue of Microorganisms (GCM) 10K type strain sequencing project: providing services to taxonomists for standard genome sequencing and annotation.</title>
        <authorList>
            <consortium name="The Broad Institute Genomics Platform"/>
            <consortium name="The Broad Institute Genome Sequencing Center for Infectious Disease"/>
            <person name="Wu L."/>
            <person name="Ma J."/>
        </authorList>
    </citation>
    <scope>NUCLEOTIDE SEQUENCE [LARGE SCALE GENOMIC DNA]</scope>
    <source>
        <strain evidence="2">CGMCC 1.15439</strain>
    </source>
</reference>
<dbReference type="EMBL" id="BMJA01000002">
    <property type="protein sequence ID" value="GGA40631.1"/>
    <property type="molecule type" value="Genomic_DNA"/>
</dbReference>
<name>A0ABQ1GBR8_9GAMM</name>
<dbReference type="Proteomes" id="UP000620046">
    <property type="component" value="Unassembled WGS sequence"/>
</dbReference>
<gene>
    <name evidence="1" type="ORF">GCM10010981_32300</name>
</gene>
<comment type="caution">
    <text evidence="1">The sequence shown here is derived from an EMBL/GenBank/DDBJ whole genome shotgun (WGS) entry which is preliminary data.</text>
</comment>
<organism evidence="1 2">
    <name type="scientific">Dyella nitratireducens</name>
    <dbReference type="NCBI Taxonomy" id="1849580"/>
    <lineage>
        <taxon>Bacteria</taxon>
        <taxon>Pseudomonadati</taxon>
        <taxon>Pseudomonadota</taxon>
        <taxon>Gammaproteobacteria</taxon>
        <taxon>Lysobacterales</taxon>
        <taxon>Rhodanobacteraceae</taxon>
        <taxon>Dyella</taxon>
    </lineage>
</organism>
<dbReference type="RefSeq" id="WP_188795447.1">
    <property type="nucleotide sequence ID" value="NZ_BMJA01000002.1"/>
</dbReference>
<evidence type="ECO:0000313" key="1">
    <source>
        <dbReference type="EMBL" id="GGA40631.1"/>
    </source>
</evidence>
<proteinExistence type="predicted"/>
<keyword evidence="2" id="KW-1185">Reference proteome</keyword>